<gene>
    <name evidence="1" type="ORF">GCM10011396_38710</name>
</gene>
<organism evidence="1 2">
    <name type="scientific">Undibacterium terreum</name>
    <dbReference type="NCBI Taxonomy" id="1224302"/>
    <lineage>
        <taxon>Bacteria</taxon>
        <taxon>Pseudomonadati</taxon>
        <taxon>Pseudomonadota</taxon>
        <taxon>Betaproteobacteria</taxon>
        <taxon>Burkholderiales</taxon>
        <taxon>Oxalobacteraceae</taxon>
        <taxon>Undibacterium</taxon>
    </lineage>
</organism>
<sequence length="76" mass="8457">MAEISLSAAKISASVALYVIWGGLVNEAWNSSVISREFKQGEDINANYDGVSARKKAQKNLVHLHCALFLYLEFIR</sequence>
<accession>A0A916UUQ8</accession>
<keyword evidence="2" id="KW-1185">Reference proteome</keyword>
<proteinExistence type="predicted"/>
<evidence type="ECO:0000313" key="2">
    <source>
        <dbReference type="Proteomes" id="UP000637423"/>
    </source>
</evidence>
<reference evidence="1" key="2">
    <citation type="submission" date="2020-09" db="EMBL/GenBank/DDBJ databases">
        <authorList>
            <person name="Sun Q."/>
            <person name="Zhou Y."/>
        </authorList>
    </citation>
    <scope>NUCLEOTIDE SEQUENCE</scope>
    <source>
        <strain evidence="1">CGMCC 1.10998</strain>
    </source>
</reference>
<dbReference type="EMBL" id="BMED01000004">
    <property type="protein sequence ID" value="GGC87746.1"/>
    <property type="molecule type" value="Genomic_DNA"/>
</dbReference>
<dbReference type="Proteomes" id="UP000637423">
    <property type="component" value="Unassembled WGS sequence"/>
</dbReference>
<reference evidence="1" key="1">
    <citation type="journal article" date="2014" name="Int. J. Syst. Evol. Microbiol.">
        <title>Complete genome sequence of Corynebacterium casei LMG S-19264T (=DSM 44701T), isolated from a smear-ripened cheese.</title>
        <authorList>
            <consortium name="US DOE Joint Genome Institute (JGI-PGF)"/>
            <person name="Walter F."/>
            <person name="Albersmeier A."/>
            <person name="Kalinowski J."/>
            <person name="Ruckert C."/>
        </authorList>
    </citation>
    <scope>NUCLEOTIDE SEQUENCE</scope>
    <source>
        <strain evidence="1">CGMCC 1.10998</strain>
    </source>
</reference>
<protein>
    <submittedName>
        <fullName evidence="1">Uncharacterized protein</fullName>
    </submittedName>
</protein>
<name>A0A916UUQ8_9BURK</name>
<comment type="caution">
    <text evidence="1">The sequence shown here is derived from an EMBL/GenBank/DDBJ whole genome shotgun (WGS) entry which is preliminary data.</text>
</comment>
<dbReference type="AlphaFoldDB" id="A0A916UUQ8"/>
<evidence type="ECO:0000313" key="1">
    <source>
        <dbReference type="EMBL" id="GGC87746.1"/>
    </source>
</evidence>
<dbReference type="RefSeq" id="WP_188567764.1">
    <property type="nucleotide sequence ID" value="NZ_BMED01000004.1"/>
</dbReference>